<keyword evidence="14" id="KW-1185">Reference proteome</keyword>
<evidence type="ECO:0000256" key="10">
    <source>
        <dbReference type="RuleBase" id="RU000688"/>
    </source>
</evidence>
<evidence type="ECO:0000256" key="6">
    <source>
        <dbReference type="ARBA" id="ARBA00023136"/>
    </source>
</evidence>
<feature type="transmembrane region" description="Helical" evidence="12">
    <location>
        <begin position="236"/>
        <end position="255"/>
    </location>
</feature>
<dbReference type="KEGG" id="caua:113037961"/>
<dbReference type="PRINTS" id="PR00237">
    <property type="entry name" value="GPCRRHODOPSN"/>
</dbReference>
<evidence type="ECO:0000256" key="7">
    <source>
        <dbReference type="ARBA" id="ARBA00023170"/>
    </source>
</evidence>
<dbReference type="InterPro" id="IPR000370">
    <property type="entry name" value="Prostglndn_IP_rcpt"/>
</dbReference>
<dbReference type="Pfam" id="PF05380">
    <property type="entry name" value="Peptidase_A17"/>
    <property type="match status" value="1"/>
</dbReference>
<dbReference type="InterPro" id="IPR008042">
    <property type="entry name" value="Retrotrans_Pao"/>
</dbReference>
<keyword evidence="6 12" id="KW-0472">Membrane</keyword>
<dbReference type="Gene3D" id="1.20.1070.10">
    <property type="entry name" value="Rhodopsin 7-helix transmembrane proteins"/>
    <property type="match status" value="1"/>
</dbReference>
<dbReference type="GO" id="GO:0006954">
    <property type="term" value="P:inflammatory response"/>
    <property type="evidence" value="ECO:0007669"/>
    <property type="project" value="TreeGrafter"/>
</dbReference>
<evidence type="ECO:0000256" key="1">
    <source>
        <dbReference type="ARBA" id="ARBA00004651"/>
    </source>
</evidence>
<dbReference type="GO" id="GO:0071380">
    <property type="term" value="P:cellular response to prostaglandin E stimulus"/>
    <property type="evidence" value="ECO:0007669"/>
    <property type="project" value="TreeGrafter"/>
</dbReference>
<evidence type="ECO:0000256" key="3">
    <source>
        <dbReference type="ARBA" id="ARBA00022692"/>
    </source>
</evidence>
<evidence type="ECO:0000259" key="13">
    <source>
        <dbReference type="PROSITE" id="PS50262"/>
    </source>
</evidence>
<dbReference type="GO" id="GO:0007189">
    <property type="term" value="P:adenylate cyclase-activating G protein-coupled receptor signaling pathway"/>
    <property type="evidence" value="ECO:0007669"/>
    <property type="project" value="TreeGrafter"/>
</dbReference>
<dbReference type="PANTHER" id="PTHR11866">
    <property type="entry name" value="G-PROTEIN COUPLED RECEPTOR FAMILY 1 MEMBER"/>
    <property type="match status" value="1"/>
</dbReference>
<feature type="transmembrane region" description="Helical" evidence="12">
    <location>
        <begin position="267"/>
        <end position="292"/>
    </location>
</feature>
<evidence type="ECO:0000313" key="14">
    <source>
        <dbReference type="Proteomes" id="UP000515129"/>
    </source>
</evidence>
<keyword evidence="2" id="KW-1003">Cell membrane</keyword>
<dbReference type="PRINTS" id="PR00856">
    <property type="entry name" value="PRSTNOIDIPR"/>
</dbReference>
<dbReference type="PANTHER" id="PTHR11866:SF8">
    <property type="entry name" value="PROSTAGLANDIN E2 RECEPTOR EP2 SUBTYPE"/>
    <property type="match status" value="1"/>
</dbReference>
<dbReference type="AlphaFoldDB" id="A0A6P6ITQ3"/>
<keyword evidence="5 10" id="KW-0297">G-protein coupled receptor</keyword>
<dbReference type="GO" id="GO:0005886">
    <property type="term" value="C:plasma membrane"/>
    <property type="evidence" value="ECO:0007669"/>
    <property type="project" value="UniProtKB-SubCell"/>
</dbReference>
<keyword evidence="4 12" id="KW-1133">Transmembrane helix</keyword>
<feature type="domain" description="G-protein coupled receptors family 1 profile" evidence="13">
    <location>
        <begin position="245"/>
        <end position="511"/>
    </location>
</feature>
<protein>
    <submittedName>
        <fullName evidence="15">Prostaglandin E2 receptor EP2 subtype-like</fullName>
    </submittedName>
</protein>
<keyword evidence="9 10" id="KW-0807">Transducer</keyword>
<dbReference type="OrthoDB" id="5959154at2759"/>
<accession>A0A6P6ITQ3</accession>
<keyword evidence="7 10" id="KW-0675">Receptor</keyword>
<feature type="transmembrane region" description="Helical" evidence="12">
    <location>
        <begin position="401"/>
        <end position="426"/>
    </location>
</feature>
<dbReference type="PRINTS" id="PR01788">
    <property type="entry name" value="PROSTANOIDR"/>
</dbReference>
<feature type="transmembrane region" description="Helical" evidence="12">
    <location>
        <begin position="458"/>
        <end position="481"/>
    </location>
</feature>
<evidence type="ECO:0000256" key="4">
    <source>
        <dbReference type="ARBA" id="ARBA00022989"/>
    </source>
</evidence>
<dbReference type="RefSeq" id="XP_026051056.1">
    <property type="nucleotide sequence ID" value="XM_026195271.1"/>
</dbReference>
<dbReference type="Pfam" id="PF00001">
    <property type="entry name" value="7tm_1"/>
    <property type="match status" value="1"/>
</dbReference>
<dbReference type="InterPro" id="IPR008365">
    <property type="entry name" value="Prostanoid_rcpt"/>
</dbReference>
<comment type="subcellular location">
    <subcellularLocation>
        <location evidence="1">Cell membrane</location>
        <topology evidence="1">Multi-pass membrane protein</topology>
    </subcellularLocation>
</comment>
<sequence length="573" mass="64162">MHLFGTASSPECANYRLKHLAAQGRVGKVIQLFKEARELGNTGRLNLHKFVSNSQELIASIPQEEFAVHSGFLYKVAWDERLRMTCDHNGNVGFQFYEVKIQRCYLPSAIKDVQHYELHNFSDANASGYGKCTYLRANDTSGKIHSSLVMGKTRIDPTRITTIPRAVKAIARLKRHAKEAKGLNPRVNEASSIEERKEAEFTIIKMKGKKMMDPINNNSCCREQSTVSGGSPTTTAFMFSAGVLGNVVALILLEIRRRKQSASLFQVLVTSLVFTDLLGTFSVSPVVLTAYLRNESLLAMSKKRLVCGHFGYAMTFFSLVTLAILLFMAVERWLSIGHPYCYEKRMSKRCGYITIALIYLLCALFSGTPFLGFGEFVQHCPGTWCFIDTHPFATKHKVFNIIYASCLLLMIVFTVLCNASVIYHLSLMYRRRKAHRGSVPRQRGLKKPRSIAKEVEHLVLLGVMTIAFVICSLPLAIQVYFNTCCNQDYNKNDRIALLLVSANPIIDPWVFIILSPPIPRLLWDKMCKTTQFKPTQEKVHSISPVLYQSKPPGDSEGGSAVEVYTGIPGTAGS</sequence>
<evidence type="ECO:0000256" key="9">
    <source>
        <dbReference type="ARBA" id="ARBA00023224"/>
    </source>
</evidence>
<dbReference type="InterPro" id="IPR000276">
    <property type="entry name" value="GPCR_Rhodpsn"/>
</dbReference>
<evidence type="ECO:0000313" key="15">
    <source>
        <dbReference type="RefSeq" id="XP_026051056.1"/>
    </source>
</evidence>
<evidence type="ECO:0000256" key="5">
    <source>
        <dbReference type="ARBA" id="ARBA00023040"/>
    </source>
</evidence>
<gene>
    <name evidence="15" type="primary">LOC113037961</name>
</gene>
<feature type="region of interest" description="Disordered" evidence="11">
    <location>
        <begin position="551"/>
        <end position="573"/>
    </location>
</feature>
<dbReference type="GeneID" id="113037961"/>
<dbReference type="Proteomes" id="UP000515129">
    <property type="component" value="Chromosome 20"/>
</dbReference>
<evidence type="ECO:0000256" key="2">
    <source>
        <dbReference type="ARBA" id="ARBA00022475"/>
    </source>
</evidence>
<organism evidence="14 15">
    <name type="scientific">Carassius auratus</name>
    <name type="common">Goldfish</name>
    <dbReference type="NCBI Taxonomy" id="7957"/>
    <lineage>
        <taxon>Eukaryota</taxon>
        <taxon>Metazoa</taxon>
        <taxon>Chordata</taxon>
        <taxon>Craniata</taxon>
        <taxon>Vertebrata</taxon>
        <taxon>Euteleostomi</taxon>
        <taxon>Actinopterygii</taxon>
        <taxon>Neopterygii</taxon>
        <taxon>Teleostei</taxon>
        <taxon>Ostariophysi</taxon>
        <taxon>Cypriniformes</taxon>
        <taxon>Cyprinidae</taxon>
        <taxon>Cyprininae</taxon>
        <taxon>Carassius</taxon>
    </lineage>
</organism>
<evidence type="ECO:0000256" key="11">
    <source>
        <dbReference type="SAM" id="MobiDB-lite"/>
    </source>
</evidence>
<proteinExistence type="inferred from homology"/>
<dbReference type="PROSITE" id="PS50262">
    <property type="entry name" value="G_PROTEIN_RECEP_F1_2"/>
    <property type="match status" value="1"/>
</dbReference>
<dbReference type="PROSITE" id="PS00237">
    <property type="entry name" value="G_PROTEIN_RECEP_F1_1"/>
    <property type="match status" value="1"/>
</dbReference>
<feature type="transmembrane region" description="Helical" evidence="12">
    <location>
        <begin position="312"/>
        <end position="330"/>
    </location>
</feature>
<dbReference type="SUPFAM" id="SSF81321">
    <property type="entry name" value="Family A G protein-coupled receptor-like"/>
    <property type="match status" value="1"/>
</dbReference>
<reference evidence="15" key="1">
    <citation type="submission" date="2025-08" db="UniProtKB">
        <authorList>
            <consortium name="RefSeq"/>
        </authorList>
    </citation>
    <scope>IDENTIFICATION</scope>
    <source>
        <strain evidence="15">Wakin</strain>
        <tissue evidence="15">Muscle</tissue>
    </source>
</reference>
<evidence type="ECO:0000256" key="8">
    <source>
        <dbReference type="ARBA" id="ARBA00023180"/>
    </source>
</evidence>
<keyword evidence="3 10" id="KW-0812">Transmembrane</keyword>
<name>A0A6P6ITQ3_CARAU</name>
<dbReference type="InterPro" id="IPR017452">
    <property type="entry name" value="GPCR_Rhodpsn_7TM"/>
</dbReference>
<feature type="transmembrane region" description="Helical" evidence="12">
    <location>
        <begin position="350"/>
        <end position="371"/>
    </location>
</feature>
<keyword evidence="8" id="KW-0325">Glycoprotein</keyword>
<dbReference type="CDD" id="cd15139">
    <property type="entry name" value="7tmA_PGE2_EP2"/>
    <property type="match status" value="1"/>
</dbReference>
<dbReference type="GO" id="GO:0004957">
    <property type="term" value="F:prostaglandin E receptor activity"/>
    <property type="evidence" value="ECO:0007669"/>
    <property type="project" value="TreeGrafter"/>
</dbReference>
<evidence type="ECO:0000256" key="12">
    <source>
        <dbReference type="SAM" id="Phobius"/>
    </source>
</evidence>
<comment type="similarity">
    <text evidence="10">Belongs to the G-protein coupled receptor 1 family.</text>
</comment>
<dbReference type="GO" id="GO:0007204">
    <property type="term" value="P:positive regulation of cytosolic calcium ion concentration"/>
    <property type="evidence" value="ECO:0007669"/>
    <property type="project" value="TreeGrafter"/>
</dbReference>